<dbReference type="RefSeq" id="WP_146519506.1">
    <property type="nucleotide sequence ID" value="NZ_CP151726.1"/>
</dbReference>
<dbReference type="InterPro" id="IPR001789">
    <property type="entry name" value="Sig_transdc_resp-reg_receiver"/>
</dbReference>
<accession>A0A5C6B4L9</accession>
<dbReference type="EMBL" id="SJPN01000002">
    <property type="protein sequence ID" value="TWU06421.1"/>
    <property type="molecule type" value="Genomic_DNA"/>
</dbReference>
<dbReference type="GO" id="GO:0000160">
    <property type="term" value="P:phosphorelay signal transduction system"/>
    <property type="evidence" value="ECO:0007669"/>
    <property type="project" value="InterPro"/>
</dbReference>
<keyword evidence="1 2" id="KW-0597">Phosphoprotein</keyword>
<gene>
    <name evidence="4" type="primary">hupR1_2</name>
    <name evidence="4" type="ORF">Pla52n_21420</name>
</gene>
<organism evidence="4 5">
    <name type="scientific">Stieleria varia</name>
    <dbReference type="NCBI Taxonomy" id="2528005"/>
    <lineage>
        <taxon>Bacteria</taxon>
        <taxon>Pseudomonadati</taxon>
        <taxon>Planctomycetota</taxon>
        <taxon>Planctomycetia</taxon>
        <taxon>Pirellulales</taxon>
        <taxon>Pirellulaceae</taxon>
        <taxon>Stieleria</taxon>
    </lineage>
</organism>
<dbReference type="AlphaFoldDB" id="A0A5C6B4L9"/>
<name>A0A5C6B4L9_9BACT</name>
<dbReference type="Gene3D" id="3.40.50.2300">
    <property type="match status" value="1"/>
</dbReference>
<dbReference type="PANTHER" id="PTHR44591">
    <property type="entry name" value="STRESS RESPONSE REGULATOR PROTEIN 1"/>
    <property type="match status" value="1"/>
</dbReference>
<protein>
    <submittedName>
        <fullName evidence="4">Hydrogenase transcriptional regulatory protein hupR1</fullName>
    </submittedName>
</protein>
<dbReference type="Pfam" id="PF13487">
    <property type="entry name" value="HD_5"/>
    <property type="match status" value="1"/>
</dbReference>
<dbReference type="Gene3D" id="1.10.3210.10">
    <property type="entry name" value="Hypothetical protein af1432"/>
    <property type="match status" value="1"/>
</dbReference>
<dbReference type="Pfam" id="PF00072">
    <property type="entry name" value="Response_reg"/>
    <property type="match status" value="1"/>
</dbReference>
<keyword evidence="5" id="KW-1185">Reference proteome</keyword>
<evidence type="ECO:0000259" key="3">
    <source>
        <dbReference type="PROSITE" id="PS50110"/>
    </source>
</evidence>
<reference evidence="4 5" key="1">
    <citation type="submission" date="2019-02" db="EMBL/GenBank/DDBJ databases">
        <title>Deep-cultivation of Planctomycetes and their phenomic and genomic characterization uncovers novel biology.</title>
        <authorList>
            <person name="Wiegand S."/>
            <person name="Jogler M."/>
            <person name="Boedeker C."/>
            <person name="Pinto D."/>
            <person name="Vollmers J."/>
            <person name="Rivas-Marin E."/>
            <person name="Kohn T."/>
            <person name="Peeters S.H."/>
            <person name="Heuer A."/>
            <person name="Rast P."/>
            <person name="Oberbeckmann S."/>
            <person name="Bunk B."/>
            <person name="Jeske O."/>
            <person name="Meyerdierks A."/>
            <person name="Storesund J.E."/>
            <person name="Kallscheuer N."/>
            <person name="Luecker S."/>
            <person name="Lage O.M."/>
            <person name="Pohl T."/>
            <person name="Merkel B.J."/>
            <person name="Hornburger P."/>
            <person name="Mueller R.-W."/>
            <person name="Bruemmer F."/>
            <person name="Labrenz M."/>
            <person name="Spormann A.M."/>
            <person name="Op Den Camp H."/>
            <person name="Overmann J."/>
            <person name="Amann R."/>
            <person name="Jetten M.S.M."/>
            <person name="Mascher T."/>
            <person name="Medema M.H."/>
            <person name="Devos D.P."/>
            <person name="Kaster A.-K."/>
            <person name="Ovreas L."/>
            <person name="Rohde M."/>
            <person name="Galperin M.Y."/>
            <person name="Jogler C."/>
        </authorList>
    </citation>
    <scope>NUCLEOTIDE SEQUENCE [LARGE SCALE GENOMIC DNA]</scope>
    <source>
        <strain evidence="4 5">Pla52n</strain>
    </source>
</reference>
<dbReference type="PROSITE" id="PS50110">
    <property type="entry name" value="RESPONSE_REGULATORY"/>
    <property type="match status" value="1"/>
</dbReference>
<feature type="domain" description="Response regulatory" evidence="3">
    <location>
        <begin position="5"/>
        <end position="120"/>
    </location>
</feature>
<feature type="modified residue" description="4-aspartylphosphate" evidence="2">
    <location>
        <position position="54"/>
    </location>
</feature>
<dbReference type="InterPro" id="IPR050595">
    <property type="entry name" value="Bact_response_regulator"/>
</dbReference>
<evidence type="ECO:0000313" key="4">
    <source>
        <dbReference type="EMBL" id="TWU06421.1"/>
    </source>
</evidence>
<dbReference type="CDD" id="cd17569">
    <property type="entry name" value="REC_HupR-like"/>
    <property type="match status" value="1"/>
</dbReference>
<dbReference type="SMART" id="SM00448">
    <property type="entry name" value="REC"/>
    <property type="match status" value="1"/>
</dbReference>
<dbReference type="InterPro" id="IPR011006">
    <property type="entry name" value="CheY-like_superfamily"/>
</dbReference>
<evidence type="ECO:0000256" key="2">
    <source>
        <dbReference type="PROSITE-ProRule" id="PRU00169"/>
    </source>
</evidence>
<evidence type="ECO:0000313" key="5">
    <source>
        <dbReference type="Proteomes" id="UP000320176"/>
    </source>
</evidence>
<evidence type="ECO:0000256" key="1">
    <source>
        <dbReference type="ARBA" id="ARBA00022553"/>
    </source>
</evidence>
<dbReference type="PANTHER" id="PTHR44591:SF19">
    <property type="entry name" value="TWO-COMPONENT RESPONSE REGULATOR-RELATED"/>
    <property type="match status" value="1"/>
</dbReference>
<proteinExistence type="predicted"/>
<dbReference type="SUPFAM" id="SSF52172">
    <property type="entry name" value="CheY-like"/>
    <property type="match status" value="1"/>
</dbReference>
<dbReference type="Proteomes" id="UP000320176">
    <property type="component" value="Unassembled WGS sequence"/>
</dbReference>
<comment type="caution">
    <text evidence="4">The sequence shown here is derived from an EMBL/GenBank/DDBJ whole genome shotgun (WGS) entry which is preliminary data.</text>
</comment>
<sequence length="379" mass="41904">MPNTRVLFVDDDEMMLKGIVRQQGEDFNITTATGPHEALEILADHDPFAVVVSDMRMPEMNGVQLLKRVRDSHPDTVRMILTGFAELNTTIAAVNEGNIFRFLAKPCDEDVMAKALRDGLRQYELIEAERELVEGTLHGSVKVLADVLALVSPLAFGQSTRVRATVDGILKRVPVENQWQLDIAAMLSSLGCVSLPAELLNKKLNGQPLTVEEHSQFNKHPELASELLQNIPRMDEVSAIIENQASSRPTALSDSLKQKSMILKLALDYDCCELASESPLHALAKLQQSRLEYAPELFDALADFVKHERNFEILEVDVRQVTAGMVIAQDLFNSSGILMMSKGQTITSSALRLLENFARNKTLTGKIKIVSSNVTCPAI</sequence>
<dbReference type="OrthoDB" id="9802066at2"/>